<dbReference type="AlphaFoldDB" id="A0AA48H645"/>
<dbReference type="InterPro" id="IPR039420">
    <property type="entry name" value="WalR-like"/>
</dbReference>
<dbReference type="GO" id="GO:0005829">
    <property type="term" value="C:cytosol"/>
    <property type="evidence" value="ECO:0007669"/>
    <property type="project" value="TreeGrafter"/>
</dbReference>
<reference evidence="5" key="1">
    <citation type="journal article" date="2023" name="Int. J. Syst. Evol. Microbiol.">
        <title>Mesoterricola silvestris gen. nov., sp. nov., Mesoterricola sediminis sp. nov., Geothrix oryzae sp. nov., Geothrix edaphica sp. nov., Geothrix rubra sp. nov., and Geothrix limicola sp. nov., six novel members of Acidobacteriota isolated from soils.</title>
        <authorList>
            <person name="Itoh H."/>
            <person name="Sugisawa Y."/>
            <person name="Mise K."/>
            <person name="Xu Z."/>
            <person name="Kuniyasu M."/>
            <person name="Ushijima N."/>
            <person name="Kawano K."/>
            <person name="Kobayashi E."/>
            <person name="Shiratori Y."/>
            <person name="Masuda Y."/>
            <person name="Senoo K."/>
        </authorList>
    </citation>
    <scope>NUCLEOTIDE SEQUENCE [LARGE SCALE GENOMIC DNA]</scope>
    <source>
        <strain evidence="5">W79</strain>
    </source>
</reference>
<dbReference type="KEGG" id="msil:METEAL_17170"/>
<dbReference type="SMART" id="SM00850">
    <property type="entry name" value="LytTR"/>
    <property type="match status" value="1"/>
</dbReference>
<feature type="modified residue" description="4-aspartylphosphate" evidence="2">
    <location>
        <position position="59"/>
    </location>
</feature>
<keyword evidence="1 4" id="KW-0238">DNA-binding</keyword>
<dbReference type="GO" id="GO:0006355">
    <property type="term" value="P:regulation of DNA-templated transcription"/>
    <property type="evidence" value="ECO:0007669"/>
    <property type="project" value="TreeGrafter"/>
</dbReference>
<feature type="domain" description="Response regulatory" evidence="3">
    <location>
        <begin position="8"/>
        <end position="122"/>
    </location>
</feature>
<dbReference type="InterPro" id="IPR011006">
    <property type="entry name" value="CheY-like_superfamily"/>
</dbReference>
<dbReference type="GO" id="GO:0000156">
    <property type="term" value="F:phosphorelay response regulator activity"/>
    <property type="evidence" value="ECO:0007669"/>
    <property type="project" value="TreeGrafter"/>
</dbReference>
<dbReference type="Gene3D" id="3.40.50.2300">
    <property type="match status" value="1"/>
</dbReference>
<accession>A0AA48H645</accession>
<dbReference type="Proteomes" id="UP001238179">
    <property type="component" value="Chromosome"/>
</dbReference>
<dbReference type="RefSeq" id="WP_316415456.1">
    <property type="nucleotide sequence ID" value="NZ_AP027080.1"/>
</dbReference>
<dbReference type="PANTHER" id="PTHR48111">
    <property type="entry name" value="REGULATOR OF RPOS"/>
    <property type="match status" value="1"/>
</dbReference>
<dbReference type="InterPro" id="IPR001789">
    <property type="entry name" value="Sig_transdc_resp-reg_receiver"/>
</dbReference>
<name>A0AA48H645_9BACT</name>
<dbReference type="GO" id="GO:0000976">
    <property type="term" value="F:transcription cis-regulatory region binding"/>
    <property type="evidence" value="ECO:0007669"/>
    <property type="project" value="TreeGrafter"/>
</dbReference>
<gene>
    <name evidence="4" type="ORF">METEAL_17170</name>
</gene>
<protein>
    <submittedName>
        <fullName evidence="4">DNA-binding response regulator</fullName>
    </submittedName>
</protein>
<sequence>MKPNGHLRVAQAEDEPLARKRLGRMLQEAGCDVVAELNDGPALMAWLHTEPDVDALFLDIYMPGASSFEVIGELGGLVKLPPLVFVTAHPEHSLRAFDVAAVDYLLKPVDPERLARTLHRLRQGGLPRTLRGEAHAPAALPNRFPARAGEGHVFLDLKRVSHFEVVTEVAWAWAQGKRYRTSWRSLAEVENAFPGARFIRIQRHILLRPEAVLALRAVFGGRAEVRVGEGLDLEVSRTATPKLKELLGM</sequence>
<proteinExistence type="predicted"/>
<keyword evidence="5" id="KW-1185">Reference proteome</keyword>
<dbReference type="Pfam" id="PF00072">
    <property type="entry name" value="Response_reg"/>
    <property type="match status" value="1"/>
</dbReference>
<dbReference type="SMART" id="SM00448">
    <property type="entry name" value="REC"/>
    <property type="match status" value="1"/>
</dbReference>
<dbReference type="PROSITE" id="PS50110">
    <property type="entry name" value="RESPONSE_REGULATORY"/>
    <property type="match status" value="1"/>
</dbReference>
<dbReference type="Pfam" id="PF04397">
    <property type="entry name" value="LytTR"/>
    <property type="match status" value="1"/>
</dbReference>
<evidence type="ECO:0000259" key="3">
    <source>
        <dbReference type="PROSITE" id="PS50110"/>
    </source>
</evidence>
<dbReference type="SUPFAM" id="SSF52172">
    <property type="entry name" value="CheY-like"/>
    <property type="match status" value="1"/>
</dbReference>
<evidence type="ECO:0000313" key="5">
    <source>
        <dbReference type="Proteomes" id="UP001238179"/>
    </source>
</evidence>
<evidence type="ECO:0000256" key="2">
    <source>
        <dbReference type="PROSITE-ProRule" id="PRU00169"/>
    </source>
</evidence>
<evidence type="ECO:0000256" key="1">
    <source>
        <dbReference type="ARBA" id="ARBA00023125"/>
    </source>
</evidence>
<dbReference type="PANTHER" id="PTHR48111:SF69">
    <property type="entry name" value="RESPONSE REGULATOR RECEIVER"/>
    <property type="match status" value="1"/>
</dbReference>
<dbReference type="EMBL" id="AP027080">
    <property type="protein sequence ID" value="BDU72543.1"/>
    <property type="molecule type" value="Genomic_DNA"/>
</dbReference>
<dbReference type="GO" id="GO:0032993">
    <property type="term" value="C:protein-DNA complex"/>
    <property type="evidence" value="ECO:0007669"/>
    <property type="project" value="TreeGrafter"/>
</dbReference>
<organism evidence="4 5">
    <name type="scientific">Mesoterricola silvestris</name>
    <dbReference type="NCBI Taxonomy" id="2927979"/>
    <lineage>
        <taxon>Bacteria</taxon>
        <taxon>Pseudomonadati</taxon>
        <taxon>Acidobacteriota</taxon>
        <taxon>Holophagae</taxon>
        <taxon>Holophagales</taxon>
        <taxon>Holophagaceae</taxon>
        <taxon>Mesoterricola</taxon>
    </lineage>
</organism>
<dbReference type="InterPro" id="IPR007492">
    <property type="entry name" value="LytTR_DNA-bd_dom"/>
</dbReference>
<keyword evidence="2" id="KW-0597">Phosphoprotein</keyword>
<evidence type="ECO:0000313" key="4">
    <source>
        <dbReference type="EMBL" id="BDU72543.1"/>
    </source>
</evidence>